<dbReference type="CDD" id="cd00609">
    <property type="entry name" value="AAT_like"/>
    <property type="match status" value="1"/>
</dbReference>
<keyword evidence="3 6" id="KW-0032">Aminotransferase</keyword>
<dbReference type="GO" id="GO:0008483">
    <property type="term" value="F:transaminase activity"/>
    <property type="evidence" value="ECO:0007669"/>
    <property type="project" value="UniProtKB-KW"/>
</dbReference>
<dbReference type="Proteomes" id="UP000263232">
    <property type="component" value="Chromosome"/>
</dbReference>
<dbReference type="RefSeq" id="WP_118991199.1">
    <property type="nucleotide sequence ID" value="NZ_CP023434.1"/>
</dbReference>
<gene>
    <name evidence="8" type="ORF">CL176_10145</name>
</gene>
<keyword evidence="4 6" id="KW-0808">Transferase</keyword>
<evidence type="ECO:0000256" key="2">
    <source>
        <dbReference type="ARBA" id="ARBA00007441"/>
    </source>
</evidence>
<dbReference type="InterPro" id="IPR015422">
    <property type="entry name" value="PyrdxlP-dep_Trfase_small"/>
</dbReference>
<dbReference type="KEGG" id="abae:CL176_10145"/>
<dbReference type="SUPFAM" id="SSF53383">
    <property type="entry name" value="PLP-dependent transferases"/>
    <property type="match status" value="1"/>
</dbReference>
<evidence type="ECO:0000256" key="5">
    <source>
        <dbReference type="ARBA" id="ARBA00022898"/>
    </source>
</evidence>
<protein>
    <recommendedName>
        <fullName evidence="6">Aminotransferase</fullName>
        <ecNumber evidence="6">2.6.1.-</ecNumber>
    </recommendedName>
</protein>
<keyword evidence="9" id="KW-1185">Reference proteome</keyword>
<comment type="similarity">
    <text evidence="2 6">Belongs to the class-I pyridoxal-phosphate-dependent aminotransferase family.</text>
</comment>
<dbReference type="InterPro" id="IPR015421">
    <property type="entry name" value="PyrdxlP-dep_Trfase_major"/>
</dbReference>
<evidence type="ECO:0000256" key="1">
    <source>
        <dbReference type="ARBA" id="ARBA00001933"/>
    </source>
</evidence>
<keyword evidence="5" id="KW-0663">Pyridoxal phosphate</keyword>
<dbReference type="GO" id="GO:0030170">
    <property type="term" value="F:pyridoxal phosphate binding"/>
    <property type="evidence" value="ECO:0007669"/>
    <property type="project" value="InterPro"/>
</dbReference>
<dbReference type="OrthoDB" id="9802328at2"/>
<dbReference type="InterPro" id="IPR015424">
    <property type="entry name" value="PyrdxlP-dep_Trfase"/>
</dbReference>
<dbReference type="PANTHER" id="PTHR46383:SF1">
    <property type="entry name" value="ASPARTATE AMINOTRANSFERASE"/>
    <property type="match status" value="1"/>
</dbReference>
<dbReference type="InterPro" id="IPR050596">
    <property type="entry name" value="AspAT/PAT-like"/>
</dbReference>
<organism evidence="8 9">
    <name type="scientific">Suicoccus acidiformans</name>
    <dbReference type="NCBI Taxonomy" id="2036206"/>
    <lineage>
        <taxon>Bacteria</taxon>
        <taxon>Bacillati</taxon>
        <taxon>Bacillota</taxon>
        <taxon>Bacilli</taxon>
        <taxon>Lactobacillales</taxon>
        <taxon>Aerococcaceae</taxon>
        <taxon>Suicoccus</taxon>
    </lineage>
</organism>
<proteinExistence type="inferred from homology"/>
<evidence type="ECO:0000256" key="3">
    <source>
        <dbReference type="ARBA" id="ARBA00022576"/>
    </source>
</evidence>
<dbReference type="InterPro" id="IPR004838">
    <property type="entry name" value="NHTrfase_class1_PyrdxlP-BS"/>
</dbReference>
<evidence type="ECO:0000313" key="8">
    <source>
        <dbReference type="EMBL" id="AXY26327.1"/>
    </source>
</evidence>
<dbReference type="EMBL" id="CP023434">
    <property type="protein sequence ID" value="AXY26327.1"/>
    <property type="molecule type" value="Genomic_DNA"/>
</dbReference>
<name>A0A347WMM0_9LACT</name>
<evidence type="ECO:0000259" key="7">
    <source>
        <dbReference type="Pfam" id="PF00155"/>
    </source>
</evidence>
<dbReference type="EC" id="2.6.1.-" evidence="6"/>
<feature type="domain" description="Aminotransferase class I/classII large" evidence="7">
    <location>
        <begin position="31"/>
        <end position="385"/>
    </location>
</feature>
<evidence type="ECO:0000256" key="6">
    <source>
        <dbReference type="RuleBase" id="RU000481"/>
    </source>
</evidence>
<comment type="cofactor">
    <cofactor evidence="1 6">
        <name>pyridoxal 5'-phosphate</name>
        <dbReference type="ChEBI" id="CHEBI:597326"/>
    </cofactor>
</comment>
<dbReference type="GO" id="GO:0006520">
    <property type="term" value="P:amino acid metabolic process"/>
    <property type="evidence" value="ECO:0007669"/>
    <property type="project" value="InterPro"/>
</dbReference>
<dbReference type="InterPro" id="IPR004839">
    <property type="entry name" value="Aminotransferase_I/II_large"/>
</dbReference>
<reference evidence="8 9" key="1">
    <citation type="submission" date="2017-09" db="EMBL/GenBank/DDBJ databases">
        <title>Complete genome sequence of Oxytococcus suis strain ZY16052.</title>
        <authorList>
            <person name="Li F."/>
        </authorList>
    </citation>
    <scope>NUCLEOTIDE SEQUENCE [LARGE SCALE GENOMIC DNA]</scope>
    <source>
        <strain evidence="8 9">ZY16052</strain>
    </source>
</reference>
<dbReference type="AlphaFoldDB" id="A0A347WMM0"/>
<accession>A0A347WMM0</accession>
<evidence type="ECO:0000256" key="4">
    <source>
        <dbReference type="ARBA" id="ARBA00022679"/>
    </source>
</evidence>
<dbReference type="PANTHER" id="PTHR46383">
    <property type="entry name" value="ASPARTATE AMINOTRANSFERASE"/>
    <property type="match status" value="1"/>
</dbReference>
<dbReference type="Gene3D" id="3.90.1150.10">
    <property type="entry name" value="Aspartate Aminotransferase, domain 1"/>
    <property type="match status" value="1"/>
</dbReference>
<dbReference type="Pfam" id="PF00155">
    <property type="entry name" value="Aminotran_1_2"/>
    <property type="match status" value="1"/>
</dbReference>
<dbReference type="Gene3D" id="3.40.640.10">
    <property type="entry name" value="Type I PLP-dependent aspartate aminotransferase-like (Major domain)"/>
    <property type="match status" value="1"/>
</dbReference>
<evidence type="ECO:0000313" key="9">
    <source>
        <dbReference type="Proteomes" id="UP000263232"/>
    </source>
</evidence>
<dbReference type="NCBIfam" id="NF005744">
    <property type="entry name" value="PRK07568.1"/>
    <property type="match status" value="1"/>
</dbReference>
<dbReference type="PROSITE" id="PS00105">
    <property type="entry name" value="AA_TRANSFER_CLASS_1"/>
    <property type="match status" value="1"/>
</dbReference>
<sequence>MKFSNRIEAIGSSPIRRLSTYADAARQRGVHVIPLNIGQPDIETPKEFYEAISDYEVSVLEYANSRGIQKTLETMQLYLHNYGLDFAIEELIITSGASEGLMFTMMALLDEGDEVLTIEPYYPNYDSFVKMVGGRLVTVHSDIADGFQMPSLEAFRSQLTPKTRAILISSPGNPTGRVYRKEEIERLVQLALEEDLFIIADEVYREFNYTDRPFYSFGDYPEIQDRVILIDSISKKYSACGARIGSIASKNQAFIAHVLKLCQARLSVSTLDQIGAGAMDLVDDQFVYDNREIYQRRRNVLNRRLKTMEGMVTNEAEGAFYTIVSLPVDDAERFIIWMMENITVDGYTVLATPAESFYTDSQYGKQQIRLSYCVEEGMIERAMDILEAALAAYPHKVLS</sequence>